<feature type="non-terminal residue" evidence="2">
    <location>
        <position position="1"/>
    </location>
</feature>
<evidence type="ECO:0000256" key="1">
    <source>
        <dbReference type="SAM" id="MobiDB-lite"/>
    </source>
</evidence>
<dbReference type="PANTHER" id="PTHR32027">
    <property type="entry name" value="CYTOSINE DEAMINASE"/>
    <property type="match status" value="1"/>
</dbReference>
<dbReference type="InterPro" id="IPR011059">
    <property type="entry name" value="Metal-dep_hydrolase_composite"/>
</dbReference>
<dbReference type="AlphaFoldDB" id="A0A9P4TH99"/>
<feature type="region of interest" description="Disordered" evidence="1">
    <location>
        <begin position="683"/>
        <end position="769"/>
    </location>
</feature>
<dbReference type="Gene3D" id="3.20.20.140">
    <property type="entry name" value="Metal-dependent hydrolases"/>
    <property type="match status" value="1"/>
</dbReference>
<dbReference type="InterPro" id="IPR014718">
    <property type="entry name" value="GH-type_carb-bd"/>
</dbReference>
<name>A0A9P4TH99_CURKU</name>
<dbReference type="GO" id="GO:0030246">
    <property type="term" value="F:carbohydrate binding"/>
    <property type="evidence" value="ECO:0007669"/>
    <property type="project" value="InterPro"/>
</dbReference>
<dbReference type="InterPro" id="IPR032466">
    <property type="entry name" value="Metal_Hydrolase"/>
</dbReference>
<dbReference type="InterPro" id="IPR052349">
    <property type="entry name" value="Metallo-hydrolase_Enzymes"/>
</dbReference>
<reference evidence="2" key="1">
    <citation type="submission" date="2019-04" db="EMBL/GenBank/DDBJ databases">
        <title>Sequencing of skin fungus with MAO and IRED activity.</title>
        <authorList>
            <person name="Marsaioli A.J."/>
            <person name="Bonatto J.M.C."/>
            <person name="Reis Junior O."/>
        </authorList>
    </citation>
    <scope>NUCLEOTIDE SEQUENCE</scope>
    <source>
        <strain evidence="2">30M1</strain>
    </source>
</reference>
<dbReference type="OrthoDB" id="10266980at2759"/>
<dbReference type="PANTHER" id="PTHR32027:SF0">
    <property type="entry name" value="CYTOSINE DEAMINASE"/>
    <property type="match status" value="1"/>
</dbReference>
<dbReference type="InterPro" id="IPR008183">
    <property type="entry name" value="Aldose_1/G6P_1-epimerase"/>
</dbReference>
<dbReference type="SUPFAM" id="SSF51556">
    <property type="entry name" value="Metallo-dependent hydrolases"/>
    <property type="match status" value="1"/>
</dbReference>
<dbReference type="Proteomes" id="UP000801428">
    <property type="component" value="Unassembled WGS sequence"/>
</dbReference>
<dbReference type="Gene3D" id="2.70.98.10">
    <property type="match status" value="1"/>
</dbReference>
<feature type="compositionally biased region" description="Basic and acidic residues" evidence="1">
    <location>
        <begin position="723"/>
        <end position="735"/>
    </location>
</feature>
<feature type="compositionally biased region" description="Polar residues" evidence="1">
    <location>
        <begin position="688"/>
        <end position="715"/>
    </location>
</feature>
<feature type="region of interest" description="Disordered" evidence="1">
    <location>
        <begin position="944"/>
        <end position="1016"/>
    </location>
</feature>
<protein>
    <submittedName>
        <fullName evidence="2">Uncharacterized protein</fullName>
    </submittedName>
</protein>
<dbReference type="SUPFAM" id="SSF74650">
    <property type="entry name" value="Galactose mutarotase-like"/>
    <property type="match status" value="1"/>
</dbReference>
<evidence type="ECO:0000313" key="2">
    <source>
        <dbReference type="EMBL" id="KAF3006498.1"/>
    </source>
</evidence>
<feature type="compositionally biased region" description="Low complexity" evidence="1">
    <location>
        <begin position="739"/>
        <end position="750"/>
    </location>
</feature>
<evidence type="ECO:0000313" key="3">
    <source>
        <dbReference type="Proteomes" id="UP000801428"/>
    </source>
</evidence>
<comment type="caution">
    <text evidence="2">The sequence shown here is derived from an EMBL/GenBank/DDBJ whole genome shotgun (WGS) entry which is preliminary data.</text>
</comment>
<dbReference type="InterPro" id="IPR011013">
    <property type="entry name" value="Gal_mutarotase_sf_dom"/>
</dbReference>
<feature type="compositionally biased region" description="Low complexity" evidence="1">
    <location>
        <begin position="944"/>
        <end position="957"/>
    </location>
</feature>
<sequence>MQSELLKKITRVRLPGNKPSELWDIAIEDGRIASIEPHAQGVDSSSQGDILDGCNRLIAPSLCHAHIHLDKCFLLQDPKYDDLQIENGDFKEAMDMTSTAKARFEQDDLMRRGGQLIEESIQHGVTAMRAFVEVDGLVQLKCLDAGLKLREKYKDRCDIQICAFAQLPLFSGNDDGKEVRRLMEIAALNKDVEVLGSTPYVEDDQSKSKDNVNYITALALASGKYLDLHLDYWLEEEKPPLVWEVLKIIKDKEWTENGGRQVTLGHCTRLTRFKEKEWTQLRQEVGDLSISFVGLPTSDLFMMRTPENVRGTLPVLQLIKQYGLNAAIAINNVGNAFTPQGNCDPLSIAQLGVGLYQAPTKDDVQLLYEVISSRAKAAIGRDATSLDFELGSPADFVLFDSIDSGWRCRKSIAEVVYDAGSTRQTIAEMTDELPSLQLPPYINATAQLEELEAATRAFISRVKNQFGEHSSQMYHINKTLHTFEKGKLSKREAHKTIVDTLEGFDDLKRELMDIFMRPATEWHPDDFDIPMQQPLVSYMGSVPQFLQPAHEPQMRLPSLSSSWFTVPQAERSTSHVAFKGYNYPTISFPTPLDFAPSHLSQPTTLTWTEHSASTPNTALGGDAPLSPPIHMTFRDPWQTPSFNDMWPNSGGDFSLDNLYSQEQFEAEASPGASYDHENNLQVVHPQDSGMNHGSASQQQMLHQQTRPRSLDLSPTNGPPMSEHTFDRSSMPEEHSNGVQSPQTSLSQSPPEAQHRQDMQGPKHDFATNPFIHSLCGKGFSTLSAVKKHHWGKKMNDPTTKTGCWVKHKRPDAAWNDHPSCQMDRPAYKTSMSDTAASEQIPSKTSSLASEFSSAVHVPNLNTVPGFPTLQDLPRTVAQALNETTTGMSGLEQWGPLDYVHRTSSQISFENLLTAASNVPQIDAPKPQARAGSIALRLDAQVAATEQTSSSESHASSTDAVEWQRVPLGASPVPNGVRPVSGKRALETTGGQLWYGESETSSAKSSPKHAGSSSASGTSRALKLLPVQFSGPVEKKRRLSKMKITFLSTLFAATAIAAPSNYPTNTTSGPDENGKYTISAEGIRGQFIPYGASISNLFIKGKDGVERDIVLGYDNATYYSEDPVHPHFGGVPGRYANRIKNSTFNIDGVDYHITPNENGGADTLHGGLDGW</sequence>
<feature type="compositionally biased region" description="Basic and acidic residues" evidence="1">
    <location>
        <begin position="752"/>
        <end position="765"/>
    </location>
</feature>
<proteinExistence type="predicted"/>
<keyword evidence="3" id="KW-1185">Reference proteome</keyword>
<feature type="compositionally biased region" description="Low complexity" evidence="1">
    <location>
        <begin position="1000"/>
        <end position="1016"/>
    </location>
</feature>
<dbReference type="EMBL" id="SWKU01000005">
    <property type="protein sequence ID" value="KAF3006498.1"/>
    <property type="molecule type" value="Genomic_DNA"/>
</dbReference>
<dbReference type="GO" id="GO:0016853">
    <property type="term" value="F:isomerase activity"/>
    <property type="evidence" value="ECO:0007669"/>
    <property type="project" value="InterPro"/>
</dbReference>
<dbReference type="GO" id="GO:0005975">
    <property type="term" value="P:carbohydrate metabolic process"/>
    <property type="evidence" value="ECO:0007669"/>
    <property type="project" value="InterPro"/>
</dbReference>
<gene>
    <name evidence="2" type="ORF">E8E13_004622</name>
</gene>
<accession>A0A9P4TH99</accession>
<dbReference type="GO" id="GO:0016814">
    <property type="term" value="F:hydrolase activity, acting on carbon-nitrogen (but not peptide) bonds, in cyclic amidines"/>
    <property type="evidence" value="ECO:0007669"/>
    <property type="project" value="TreeGrafter"/>
</dbReference>
<dbReference type="Gene3D" id="2.30.40.10">
    <property type="entry name" value="Urease, subunit C, domain 1"/>
    <property type="match status" value="1"/>
</dbReference>
<dbReference type="Pfam" id="PF01263">
    <property type="entry name" value="Aldose_epim"/>
    <property type="match status" value="1"/>
</dbReference>
<organism evidence="2 3">
    <name type="scientific">Curvularia kusanoi</name>
    <name type="common">Cochliobolus kusanoi</name>
    <dbReference type="NCBI Taxonomy" id="90978"/>
    <lineage>
        <taxon>Eukaryota</taxon>
        <taxon>Fungi</taxon>
        <taxon>Dikarya</taxon>
        <taxon>Ascomycota</taxon>
        <taxon>Pezizomycotina</taxon>
        <taxon>Dothideomycetes</taxon>
        <taxon>Pleosporomycetidae</taxon>
        <taxon>Pleosporales</taxon>
        <taxon>Pleosporineae</taxon>
        <taxon>Pleosporaceae</taxon>
        <taxon>Curvularia</taxon>
    </lineage>
</organism>